<dbReference type="Gene3D" id="3.40.640.10">
    <property type="entry name" value="Type I PLP-dependent aspartate aminotransferase-like (Major domain)"/>
    <property type="match status" value="1"/>
</dbReference>
<keyword evidence="4" id="KW-0808">Transferase</keyword>
<accession>A0ABT5BXA3</accession>
<dbReference type="InterPro" id="IPR015424">
    <property type="entry name" value="PyrdxlP-dep_Trfase"/>
</dbReference>
<dbReference type="SUPFAM" id="SSF53383">
    <property type="entry name" value="PLP-dependent transferases"/>
    <property type="match status" value="1"/>
</dbReference>
<dbReference type="PIRSF" id="PIRSF000390">
    <property type="entry name" value="PLP_StrS"/>
    <property type="match status" value="1"/>
</dbReference>
<dbReference type="InterPro" id="IPR015421">
    <property type="entry name" value="PyrdxlP-dep_Trfase_major"/>
</dbReference>
<dbReference type="PANTHER" id="PTHR30244:SF9">
    <property type="entry name" value="PROTEIN RV3402C"/>
    <property type="match status" value="1"/>
</dbReference>
<dbReference type="PANTHER" id="PTHR30244">
    <property type="entry name" value="TRANSAMINASE"/>
    <property type="match status" value="1"/>
</dbReference>
<dbReference type="InterPro" id="IPR015422">
    <property type="entry name" value="PyrdxlP-dep_Trfase_small"/>
</dbReference>
<dbReference type="EMBL" id="JAQNDK010000001">
    <property type="protein sequence ID" value="MDC0678796.1"/>
    <property type="molecule type" value="Genomic_DNA"/>
</dbReference>
<organism evidence="4 5">
    <name type="scientific">Sorangium atrum</name>
    <dbReference type="NCBI Taxonomy" id="2995308"/>
    <lineage>
        <taxon>Bacteria</taxon>
        <taxon>Pseudomonadati</taxon>
        <taxon>Myxococcota</taxon>
        <taxon>Polyangia</taxon>
        <taxon>Polyangiales</taxon>
        <taxon>Polyangiaceae</taxon>
        <taxon>Sorangium</taxon>
    </lineage>
</organism>
<keyword evidence="4" id="KW-0032">Aminotransferase</keyword>
<evidence type="ECO:0000313" key="4">
    <source>
        <dbReference type="EMBL" id="MDC0678796.1"/>
    </source>
</evidence>
<gene>
    <name evidence="4" type="ORF">POL72_13710</name>
</gene>
<dbReference type="GO" id="GO:0008483">
    <property type="term" value="F:transaminase activity"/>
    <property type="evidence" value="ECO:0007669"/>
    <property type="project" value="UniProtKB-KW"/>
</dbReference>
<evidence type="ECO:0000256" key="1">
    <source>
        <dbReference type="ARBA" id="ARBA00022898"/>
    </source>
</evidence>
<protein>
    <submittedName>
        <fullName evidence="4">DegT/DnrJ/EryC1/StrS family aminotransferase</fullName>
    </submittedName>
</protein>
<name>A0ABT5BXA3_9BACT</name>
<comment type="caution">
    <text evidence="4">The sequence shown here is derived from an EMBL/GenBank/DDBJ whole genome shotgun (WGS) entry which is preliminary data.</text>
</comment>
<reference evidence="4 5" key="1">
    <citation type="submission" date="2023-01" db="EMBL/GenBank/DDBJ databases">
        <title>Minimal conservation of predation-associated metabolite biosynthetic gene clusters underscores biosynthetic potential of Myxococcota including descriptions for ten novel species: Archangium lansinium sp. nov., Myxococcus landrumus sp. nov., Nannocystis bai.</title>
        <authorList>
            <person name="Ahearne A."/>
            <person name="Stevens C."/>
            <person name="Dowd S."/>
        </authorList>
    </citation>
    <scope>NUCLEOTIDE SEQUENCE [LARGE SCALE GENOMIC DNA]</scope>
    <source>
        <strain evidence="4 5">WIWO2</strain>
    </source>
</reference>
<sequence length="388" mass="41140">MSDQRPFIPMVLPQVDEPDAIAAQIADVLRSGRLSNGGPLAEGFERAIAAFLGVEEAVAVSNGAVAISLAIEAAAVRRGKAILPAFTFIATLNAALHAGFEPVFCDVDPETWTLDPGHLRRLLAEHGATLVLPVNVFGVPPDLAAIAREARGAGAAVIYDNAHGMGTETASREAEALLTATTYSLHATKVLVAAEGGVVVSPDREVSAAMRRLRNHGLAQPLSASVPGMNAKLDELRAALALASLRRLPEALARRRTYLDRLRAALSRHPQVYRAQRIPPGVTPNGQNLGVGLIDAPIDDAIAAFARRGVEARRYFYPPLHALDCFPAGVALPNTDRLCAGQVCLPLHGRMSEETLERVEAAIHGVAEELEARRLLARSSRPALLGAT</sequence>
<dbReference type="Pfam" id="PF01041">
    <property type="entry name" value="DegT_DnrJ_EryC1"/>
    <property type="match status" value="1"/>
</dbReference>
<proteinExistence type="inferred from homology"/>
<evidence type="ECO:0000313" key="5">
    <source>
        <dbReference type="Proteomes" id="UP001217485"/>
    </source>
</evidence>
<keyword evidence="5" id="KW-1185">Reference proteome</keyword>
<keyword evidence="1 3" id="KW-0663">Pyridoxal phosphate</keyword>
<comment type="similarity">
    <text evidence="2 3">Belongs to the DegT/DnrJ/EryC1 family.</text>
</comment>
<dbReference type="Proteomes" id="UP001217485">
    <property type="component" value="Unassembled WGS sequence"/>
</dbReference>
<evidence type="ECO:0000256" key="3">
    <source>
        <dbReference type="RuleBase" id="RU004508"/>
    </source>
</evidence>
<dbReference type="Gene3D" id="3.90.1150.10">
    <property type="entry name" value="Aspartate Aminotransferase, domain 1"/>
    <property type="match status" value="1"/>
</dbReference>
<dbReference type="InterPro" id="IPR000653">
    <property type="entry name" value="DegT/StrS_aminotransferase"/>
</dbReference>
<evidence type="ECO:0000256" key="2">
    <source>
        <dbReference type="ARBA" id="ARBA00037999"/>
    </source>
</evidence>
<dbReference type="RefSeq" id="WP_272095637.1">
    <property type="nucleotide sequence ID" value="NZ_JAQNDK010000001.1"/>
</dbReference>